<feature type="compositionally biased region" description="Basic and acidic residues" evidence="1">
    <location>
        <begin position="440"/>
        <end position="451"/>
    </location>
</feature>
<feature type="compositionally biased region" description="Basic and acidic residues" evidence="1">
    <location>
        <begin position="35"/>
        <end position="51"/>
    </location>
</feature>
<protein>
    <submittedName>
        <fullName evidence="2">Uncharacterized protein</fullName>
    </submittedName>
</protein>
<name>A0A7S1FGR6_NOCSC</name>
<dbReference type="AlphaFoldDB" id="A0A7S1FGR6"/>
<feature type="region of interest" description="Disordered" evidence="1">
    <location>
        <begin position="354"/>
        <end position="466"/>
    </location>
</feature>
<feature type="compositionally biased region" description="Basic and acidic residues" evidence="1">
    <location>
        <begin position="249"/>
        <end position="258"/>
    </location>
</feature>
<organism evidence="2">
    <name type="scientific">Noctiluca scintillans</name>
    <name type="common">Sea sparkle</name>
    <name type="synonym">Red tide dinoflagellate</name>
    <dbReference type="NCBI Taxonomy" id="2966"/>
    <lineage>
        <taxon>Eukaryota</taxon>
        <taxon>Sar</taxon>
        <taxon>Alveolata</taxon>
        <taxon>Dinophyceae</taxon>
        <taxon>Noctilucales</taxon>
        <taxon>Noctilucaceae</taxon>
        <taxon>Noctiluca</taxon>
    </lineage>
</organism>
<dbReference type="EMBL" id="HBFQ01055267">
    <property type="protein sequence ID" value="CAD8864912.1"/>
    <property type="molecule type" value="Transcribed_RNA"/>
</dbReference>
<accession>A0A7S1FGR6</accession>
<proteinExistence type="predicted"/>
<feature type="compositionally biased region" description="Polar residues" evidence="1">
    <location>
        <begin position="366"/>
        <end position="382"/>
    </location>
</feature>
<feature type="compositionally biased region" description="Basic and acidic residues" evidence="1">
    <location>
        <begin position="187"/>
        <end position="198"/>
    </location>
</feature>
<feature type="region of interest" description="Disordered" evidence="1">
    <location>
        <begin position="280"/>
        <end position="303"/>
    </location>
</feature>
<reference evidence="2" key="1">
    <citation type="submission" date="2021-01" db="EMBL/GenBank/DDBJ databases">
        <authorList>
            <person name="Corre E."/>
            <person name="Pelletier E."/>
            <person name="Niang G."/>
            <person name="Scheremetjew M."/>
            <person name="Finn R."/>
            <person name="Kale V."/>
            <person name="Holt S."/>
            <person name="Cochrane G."/>
            <person name="Meng A."/>
            <person name="Brown T."/>
            <person name="Cohen L."/>
        </authorList>
    </citation>
    <scope>NUCLEOTIDE SEQUENCE</scope>
</reference>
<feature type="region of interest" description="Disordered" evidence="1">
    <location>
        <begin position="168"/>
        <end position="214"/>
    </location>
</feature>
<feature type="region of interest" description="Disordered" evidence="1">
    <location>
        <begin position="1"/>
        <end position="58"/>
    </location>
</feature>
<feature type="region of interest" description="Disordered" evidence="1">
    <location>
        <begin position="228"/>
        <end position="263"/>
    </location>
</feature>
<evidence type="ECO:0000256" key="1">
    <source>
        <dbReference type="SAM" id="MobiDB-lite"/>
    </source>
</evidence>
<gene>
    <name evidence="2" type="ORF">NSCI0253_LOCUS39267</name>
</gene>
<sequence length="466" mass="51322">MQAPWEAGTSEITEGGSVSVEDGNIVEALTQASNEPRHVDLEEDGANKEHTSTPVNCERSGDACRRPLLLGRSRSQPDTFTKFREKTTVLELTTGLKVDCGVFQEQARCKFGTMTSDIQSLKTELRDLRHEFLFFISLLRQKSQDEVYESESEVQVEKKGLWNRLTRVGGPGLGSHSTAEAGSPSRRFAEAPQRDKMSNEATSPHRYASTSSVQHRCVLSLPTSNIAEDVDSERANRHSPRASAPVRHGSIDAGKDPGVDAQGASMTDDVEMWRQRLKQDHVRSPAKLAHRNDSSDSGSNPEEVMAFGQDVPVIESVARKYQEVLKRKCKNVLDEFLRSPASVCDHSVEEVAGLSSPWEGLKRTAQPGNPSDPHGSTGTCKSSECDAERITGRNWTTSLKKPNSKSRAPLEVVSPWASDQPEASPCTAGQRSIRVPTQPRRKDPGLSRVEDELWSSSSDQDPLMYV</sequence>
<evidence type="ECO:0000313" key="2">
    <source>
        <dbReference type="EMBL" id="CAD8864912.1"/>
    </source>
</evidence>